<feature type="transmembrane region" description="Helical" evidence="6">
    <location>
        <begin position="65"/>
        <end position="84"/>
    </location>
</feature>
<dbReference type="Pfam" id="PF06271">
    <property type="entry name" value="RDD"/>
    <property type="match status" value="1"/>
</dbReference>
<name>A0A486XSR9_9GAMM</name>
<evidence type="ECO:0000256" key="4">
    <source>
        <dbReference type="ARBA" id="ARBA00022989"/>
    </source>
</evidence>
<protein>
    <submittedName>
        <fullName evidence="8">FIG023103: Predicted transmembrane protein</fullName>
    </submittedName>
</protein>
<keyword evidence="2" id="KW-1003">Cell membrane</keyword>
<dbReference type="PANTHER" id="PTHR36115">
    <property type="entry name" value="PROLINE-RICH ANTIGEN HOMOLOG-RELATED"/>
    <property type="match status" value="1"/>
</dbReference>
<comment type="subcellular location">
    <subcellularLocation>
        <location evidence="1">Cell membrane</location>
        <topology evidence="1">Multi-pass membrane protein</topology>
    </subcellularLocation>
</comment>
<evidence type="ECO:0000256" key="3">
    <source>
        <dbReference type="ARBA" id="ARBA00022692"/>
    </source>
</evidence>
<evidence type="ECO:0000256" key="6">
    <source>
        <dbReference type="SAM" id="Phobius"/>
    </source>
</evidence>
<proteinExistence type="predicted"/>
<reference evidence="8" key="1">
    <citation type="submission" date="2019-04" db="EMBL/GenBank/DDBJ databases">
        <authorList>
            <person name="Brambilla D."/>
        </authorList>
    </citation>
    <scope>NUCLEOTIDE SEQUENCE</scope>
    <source>
        <strain evidence="8">BAL1</strain>
    </source>
</reference>
<evidence type="ECO:0000256" key="1">
    <source>
        <dbReference type="ARBA" id="ARBA00004651"/>
    </source>
</evidence>
<evidence type="ECO:0000259" key="7">
    <source>
        <dbReference type="Pfam" id="PF06271"/>
    </source>
</evidence>
<keyword evidence="5 6" id="KW-0472">Membrane</keyword>
<keyword evidence="4 6" id="KW-1133">Transmembrane helix</keyword>
<dbReference type="AlphaFoldDB" id="A0A486XSR9"/>
<gene>
    <name evidence="8" type="ORF">BAL341_2108</name>
</gene>
<accession>A0A486XSR9</accession>
<dbReference type="InterPro" id="IPR051791">
    <property type="entry name" value="Pra-immunoreactive"/>
</dbReference>
<dbReference type="GO" id="GO:0005886">
    <property type="term" value="C:plasma membrane"/>
    <property type="evidence" value="ECO:0007669"/>
    <property type="project" value="UniProtKB-SubCell"/>
</dbReference>
<organism evidence="8">
    <name type="scientific">Rheinheimera sp. BAL341</name>
    <dbReference type="NCBI Taxonomy" id="1708203"/>
    <lineage>
        <taxon>Bacteria</taxon>
        <taxon>Pseudomonadati</taxon>
        <taxon>Pseudomonadota</taxon>
        <taxon>Gammaproteobacteria</taxon>
        <taxon>Chromatiales</taxon>
        <taxon>Chromatiaceae</taxon>
        <taxon>Rheinheimera</taxon>
    </lineage>
</organism>
<feature type="domain" description="RDD" evidence="7">
    <location>
        <begin position="8"/>
        <end position="126"/>
    </location>
</feature>
<dbReference type="EMBL" id="CAAJGR010000117">
    <property type="protein sequence ID" value="VHO04836.1"/>
    <property type="molecule type" value="Genomic_DNA"/>
</dbReference>
<keyword evidence="3 6" id="KW-0812">Transmembrane</keyword>
<dbReference type="InterPro" id="IPR010432">
    <property type="entry name" value="RDD"/>
</dbReference>
<evidence type="ECO:0000256" key="5">
    <source>
        <dbReference type="ARBA" id="ARBA00023136"/>
    </source>
</evidence>
<sequence>MFADAPRAGLIRRLAAMMYDWLILAALWMAAMGLALLMVALLNSAGIISLANYTDHADFITQHNIWFQLYSLCWFGWFYLYFWYKGGQTLGMRAWRLLLVQQNGAAITVKQAALRAGAALFGLGNLWLWLRWGKGLALQDQITNTQVIVLSKEQSKLLNLHKAAR</sequence>
<evidence type="ECO:0000313" key="8">
    <source>
        <dbReference type="EMBL" id="VHO04836.1"/>
    </source>
</evidence>
<feature type="transmembrane region" description="Helical" evidence="6">
    <location>
        <begin position="21"/>
        <end position="45"/>
    </location>
</feature>
<evidence type="ECO:0000256" key="2">
    <source>
        <dbReference type="ARBA" id="ARBA00022475"/>
    </source>
</evidence>
<dbReference type="PANTHER" id="PTHR36115:SF10">
    <property type="entry name" value="RDD DOMAIN-CONTAINING PROTEIN"/>
    <property type="match status" value="1"/>
</dbReference>